<dbReference type="RefSeq" id="WP_092869648.1">
    <property type="nucleotide sequence ID" value="NZ_FPCH01000005.1"/>
</dbReference>
<comment type="similarity">
    <text evidence="4">Belongs to the MsrA Met sulfoxide reductase family.</text>
</comment>
<comment type="catalytic activity">
    <reaction evidence="3 4">
        <text>[thioredoxin]-disulfide + L-methionine + H2O = L-methionine (S)-S-oxide + [thioredoxin]-dithiol</text>
        <dbReference type="Rhea" id="RHEA:19993"/>
        <dbReference type="Rhea" id="RHEA-COMP:10698"/>
        <dbReference type="Rhea" id="RHEA-COMP:10700"/>
        <dbReference type="ChEBI" id="CHEBI:15377"/>
        <dbReference type="ChEBI" id="CHEBI:29950"/>
        <dbReference type="ChEBI" id="CHEBI:50058"/>
        <dbReference type="ChEBI" id="CHEBI:57844"/>
        <dbReference type="ChEBI" id="CHEBI:58772"/>
        <dbReference type="EC" id="1.8.4.11"/>
    </reaction>
</comment>
<dbReference type="Pfam" id="PF01625">
    <property type="entry name" value="PMSR"/>
    <property type="match status" value="1"/>
</dbReference>
<dbReference type="InterPro" id="IPR002569">
    <property type="entry name" value="Met_Sox_Rdtase_MsrA_dom"/>
</dbReference>
<feature type="domain" description="Peptide methionine sulphoxide reductase MsrA" evidence="5">
    <location>
        <begin position="62"/>
        <end position="211"/>
    </location>
</feature>
<name>A0A1I7NWW1_9HYPH</name>
<gene>
    <name evidence="4" type="primary">msrA</name>
    <name evidence="6" type="ORF">SAMN04488557_4149</name>
</gene>
<reference evidence="7" key="1">
    <citation type="submission" date="2016-10" db="EMBL/GenBank/DDBJ databases">
        <authorList>
            <person name="Varghese N."/>
            <person name="Submissions S."/>
        </authorList>
    </citation>
    <scope>NUCLEOTIDE SEQUENCE [LARGE SCALE GENOMIC DNA]</scope>
    <source>
        <strain evidence="7">DSM 1565</strain>
    </source>
</reference>
<evidence type="ECO:0000256" key="3">
    <source>
        <dbReference type="ARBA" id="ARBA00048782"/>
    </source>
</evidence>
<comment type="function">
    <text evidence="4">Has an important function as a repair enzyme for proteins that have been inactivated by oxidation. Catalyzes the reversible oxidation-reduction of methionine sulfoxide in proteins to methionine.</text>
</comment>
<comment type="catalytic activity">
    <reaction evidence="2 4">
        <text>L-methionyl-[protein] + [thioredoxin]-disulfide + H2O = L-methionyl-(S)-S-oxide-[protein] + [thioredoxin]-dithiol</text>
        <dbReference type="Rhea" id="RHEA:14217"/>
        <dbReference type="Rhea" id="RHEA-COMP:10698"/>
        <dbReference type="Rhea" id="RHEA-COMP:10700"/>
        <dbReference type="Rhea" id="RHEA-COMP:12313"/>
        <dbReference type="Rhea" id="RHEA-COMP:12315"/>
        <dbReference type="ChEBI" id="CHEBI:15377"/>
        <dbReference type="ChEBI" id="CHEBI:16044"/>
        <dbReference type="ChEBI" id="CHEBI:29950"/>
        <dbReference type="ChEBI" id="CHEBI:44120"/>
        <dbReference type="ChEBI" id="CHEBI:50058"/>
        <dbReference type="EC" id="1.8.4.11"/>
    </reaction>
</comment>
<keyword evidence="1 4" id="KW-0560">Oxidoreductase</keyword>
<proteinExistence type="inferred from homology"/>
<dbReference type="OrthoDB" id="4174719at2"/>
<evidence type="ECO:0000313" key="7">
    <source>
        <dbReference type="Proteomes" id="UP000199423"/>
    </source>
</evidence>
<dbReference type="AlphaFoldDB" id="A0A1I7NWW1"/>
<protein>
    <recommendedName>
        <fullName evidence="4">Peptide methionine sulfoxide reductase MsrA</fullName>
        <shortName evidence="4">Protein-methionine-S-oxide reductase</shortName>
        <ecNumber evidence="4">1.8.4.11</ecNumber>
    </recommendedName>
    <alternativeName>
        <fullName evidence="4">Peptide-methionine (S)-S-oxide reductase</fullName>
        <shortName evidence="4">Peptide Met(O) reductase</shortName>
    </alternativeName>
</protein>
<accession>A0A1I7NWW1</accession>
<dbReference type="Proteomes" id="UP000199423">
    <property type="component" value="Unassembled WGS sequence"/>
</dbReference>
<dbReference type="InterPro" id="IPR036509">
    <property type="entry name" value="Met_Sox_Rdtase_MsrA_sf"/>
</dbReference>
<sequence length="247" mass="26710">MALNSKSFSKPDRWFFSLTLAGAILGVLSFLSGSRLVAEEGVPIPAPVVDERPAADAGLETTVLAGGCFWGVQGVFQHVEGVAGATSGYTGGKREDAHYNVVGTGDTGHAESVQIKFDPKRISYGKLLQIYFSVAHDPTLLNRQGPDTGTQYRSTIFPQTPEQGKIAEAYIAQLGNAHVFPGKIATTVESGRTFYAAEDYHQNFLTLNPTYPYIAINDMPKVENLKKLFPENYRAAPVLVVTAKPTN</sequence>
<dbReference type="HAMAP" id="MF_01401">
    <property type="entry name" value="MsrA"/>
    <property type="match status" value="1"/>
</dbReference>
<evidence type="ECO:0000259" key="5">
    <source>
        <dbReference type="Pfam" id="PF01625"/>
    </source>
</evidence>
<organism evidence="6 7">
    <name type="scientific">Hyphomicrobium facile</name>
    <dbReference type="NCBI Taxonomy" id="51670"/>
    <lineage>
        <taxon>Bacteria</taxon>
        <taxon>Pseudomonadati</taxon>
        <taxon>Pseudomonadota</taxon>
        <taxon>Alphaproteobacteria</taxon>
        <taxon>Hyphomicrobiales</taxon>
        <taxon>Hyphomicrobiaceae</taxon>
        <taxon>Hyphomicrobium</taxon>
    </lineage>
</organism>
<dbReference type="EMBL" id="FPCH01000005">
    <property type="protein sequence ID" value="SFV39123.1"/>
    <property type="molecule type" value="Genomic_DNA"/>
</dbReference>
<feature type="active site" evidence="4">
    <location>
        <position position="68"/>
    </location>
</feature>
<dbReference type="PANTHER" id="PTHR43774">
    <property type="entry name" value="PEPTIDE METHIONINE SULFOXIDE REDUCTASE"/>
    <property type="match status" value="1"/>
</dbReference>
<dbReference type="Gene3D" id="3.30.1060.10">
    <property type="entry name" value="Peptide methionine sulphoxide reductase MsrA"/>
    <property type="match status" value="1"/>
</dbReference>
<dbReference type="GO" id="GO:0008113">
    <property type="term" value="F:peptide-methionine (S)-S-oxide reductase activity"/>
    <property type="evidence" value="ECO:0007669"/>
    <property type="project" value="UniProtKB-UniRule"/>
</dbReference>
<keyword evidence="7" id="KW-1185">Reference proteome</keyword>
<evidence type="ECO:0000256" key="4">
    <source>
        <dbReference type="HAMAP-Rule" id="MF_01401"/>
    </source>
</evidence>
<dbReference type="NCBIfam" id="TIGR00401">
    <property type="entry name" value="msrA"/>
    <property type="match status" value="1"/>
</dbReference>
<evidence type="ECO:0000313" key="6">
    <source>
        <dbReference type="EMBL" id="SFV39123.1"/>
    </source>
</evidence>
<evidence type="ECO:0000256" key="2">
    <source>
        <dbReference type="ARBA" id="ARBA00047806"/>
    </source>
</evidence>
<evidence type="ECO:0000256" key="1">
    <source>
        <dbReference type="ARBA" id="ARBA00023002"/>
    </source>
</evidence>
<dbReference type="GO" id="GO:0033744">
    <property type="term" value="F:L-methionine:thioredoxin-disulfide S-oxidoreductase activity"/>
    <property type="evidence" value="ECO:0007669"/>
    <property type="project" value="RHEA"/>
</dbReference>
<dbReference type="EC" id="1.8.4.11" evidence="4"/>
<dbReference type="SUPFAM" id="SSF55068">
    <property type="entry name" value="Peptide methionine sulfoxide reductase"/>
    <property type="match status" value="1"/>
</dbReference>
<dbReference type="PANTHER" id="PTHR43774:SF1">
    <property type="entry name" value="PEPTIDE METHIONINE SULFOXIDE REDUCTASE MSRA 2"/>
    <property type="match status" value="1"/>
</dbReference>
<dbReference type="STRING" id="51670.SAMN04488557_4149"/>